<gene>
    <name evidence="1" type="ORF">NQ318_022877</name>
</gene>
<sequence>MKKNAQNNTATACGLGLLRIPQEKNILYLLEVWKYSELAFQGSSSTPDEPVPSFKEKISLYDVKFSAALMKLLDQINDLNRDTSEHDRLFNLLYRLDFNSFYSGQIEKLGFNRLTKNSSGNLLEDSKIDIGFTLYISPGTRTAH</sequence>
<organism evidence="1 2">
    <name type="scientific">Aromia moschata</name>
    <dbReference type="NCBI Taxonomy" id="1265417"/>
    <lineage>
        <taxon>Eukaryota</taxon>
        <taxon>Metazoa</taxon>
        <taxon>Ecdysozoa</taxon>
        <taxon>Arthropoda</taxon>
        <taxon>Hexapoda</taxon>
        <taxon>Insecta</taxon>
        <taxon>Pterygota</taxon>
        <taxon>Neoptera</taxon>
        <taxon>Endopterygota</taxon>
        <taxon>Coleoptera</taxon>
        <taxon>Polyphaga</taxon>
        <taxon>Cucujiformia</taxon>
        <taxon>Chrysomeloidea</taxon>
        <taxon>Cerambycidae</taxon>
        <taxon>Cerambycinae</taxon>
        <taxon>Callichromatini</taxon>
        <taxon>Aromia</taxon>
    </lineage>
</organism>
<keyword evidence="2" id="KW-1185">Reference proteome</keyword>
<accession>A0AAV8XIS6</accession>
<dbReference type="EMBL" id="JAPWTK010000561">
    <property type="protein sequence ID" value="KAJ8938378.1"/>
    <property type="molecule type" value="Genomic_DNA"/>
</dbReference>
<reference evidence="1" key="1">
    <citation type="journal article" date="2023" name="Insect Mol. Biol.">
        <title>Genome sequencing provides insights into the evolution of gene families encoding plant cell wall-degrading enzymes in longhorned beetles.</title>
        <authorList>
            <person name="Shin N.R."/>
            <person name="Okamura Y."/>
            <person name="Kirsch R."/>
            <person name="Pauchet Y."/>
        </authorList>
    </citation>
    <scope>NUCLEOTIDE SEQUENCE</scope>
    <source>
        <strain evidence="1">AMC_N1</strain>
    </source>
</reference>
<name>A0AAV8XIS6_9CUCU</name>
<evidence type="ECO:0000313" key="1">
    <source>
        <dbReference type="EMBL" id="KAJ8938378.1"/>
    </source>
</evidence>
<evidence type="ECO:0000313" key="2">
    <source>
        <dbReference type="Proteomes" id="UP001162162"/>
    </source>
</evidence>
<comment type="caution">
    <text evidence="1">The sequence shown here is derived from an EMBL/GenBank/DDBJ whole genome shotgun (WGS) entry which is preliminary data.</text>
</comment>
<dbReference type="Proteomes" id="UP001162162">
    <property type="component" value="Unassembled WGS sequence"/>
</dbReference>
<dbReference type="AlphaFoldDB" id="A0AAV8XIS6"/>
<protein>
    <submittedName>
        <fullName evidence="1">Uncharacterized protein</fullName>
    </submittedName>
</protein>
<proteinExistence type="predicted"/>